<evidence type="ECO:0000256" key="3">
    <source>
        <dbReference type="ARBA" id="ARBA00022692"/>
    </source>
</evidence>
<comment type="subcellular location">
    <subcellularLocation>
        <location evidence="1">Membrane</location>
        <topology evidence="1">Multi-pass membrane protein</topology>
    </subcellularLocation>
</comment>
<dbReference type="GO" id="GO:0005886">
    <property type="term" value="C:plasma membrane"/>
    <property type="evidence" value="ECO:0007669"/>
    <property type="project" value="UniProtKB-ARBA"/>
</dbReference>
<name>A0A1H9YN85_9GAMM</name>
<dbReference type="RefSeq" id="WP_093317027.1">
    <property type="nucleotide sequence ID" value="NZ_FOHV01000002.1"/>
</dbReference>
<dbReference type="OrthoDB" id="5868344at2"/>
<comment type="similarity">
    <text evidence="2">Belongs to the CbiQ family.</text>
</comment>
<dbReference type="PANTHER" id="PTHR33514">
    <property type="entry name" value="PROTEIN ABCI12, CHLOROPLASTIC"/>
    <property type="match status" value="1"/>
</dbReference>
<keyword evidence="5 6" id="KW-0472">Membrane</keyword>
<evidence type="ECO:0000256" key="4">
    <source>
        <dbReference type="ARBA" id="ARBA00022989"/>
    </source>
</evidence>
<protein>
    <submittedName>
        <fullName evidence="7">Biotin transport system permease protein</fullName>
    </submittedName>
</protein>
<dbReference type="InterPro" id="IPR003339">
    <property type="entry name" value="ABC/ECF_trnsptr_transmembrane"/>
</dbReference>
<dbReference type="EMBL" id="FOHV01000002">
    <property type="protein sequence ID" value="SES70556.1"/>
    <property type="molecule type" value="Genomic_DNA"/>
</dbReference>
<keyword evidence="8" id="KW-1185">Reference proteome</keyword>
<dbReference type="Proteomes" id="UP000242642">
    <property type="component" value="Unassembled WGS sequence"/>
</dbReference>
<sequence>MIISVYSPGNSFLHQLKPGIKLFMLIAITSGIFIFPSLMISIISLALSIGLYIGCQLPAIHFTQLVKRSVFFLIVLFILHFFNNTLIVALTICIRLSAVLIFATIFTLTTRISDMIDTVEKALSFIKRFGVNPKKISLSISLAIRFIPLLFEITSRVREAQSVRGAGRNIFAIIIPSLVLMFKTAEELTQALDARGYDCEPLSLEDKTK</sequence>
<dbReference type="STRING" id="1123402.SAMN02583745_00268"/>
<dbReference type="Pfam" id="PF02361">
    <property type="entry name" value="CbiQ"/>
    <property type="match status" value="1"/>
</dbReference>
<feature type="transmembrane region" description="Helical" evidence="6">
    <location>
        <begin position="65"/>
        <end position="82"/>
    </location>
</feature>
<evidence type="ECO:0000313" key="8">
    <source>
        <dbReference type="Proteomes" id="UP000242642"/>
    </source>
</evidence>
<dbReference type="CDD" id="cd16914">
    <property type="entry name" value="EcfT"/>
    <property type="match status" value="1"/>
</dbReference>
<proteinExistence type="inferred from homology"/>
<dbReference type="PANTHER" id="PTHR33514:SF13">
    <property type="entry name" value="PROTEIN ABCI12, CHLOROPLASTIC"/>
    <property type="match status" value="1"/>
</dbReference>
<gene>
    <name evidence="7" type="ORF">SAMN02583745_00268</name>
</gene>
<accession>A0A1H9YN85</accession>
<feature type="transmembrane region" description="Helical" evidence="6">
    <location>
        <begin position="88"/>
        <end position="108"/>
    </location>
</feature>
<evidence type="ECO:0000256" key="2">
    <source>
        <dbReference type="ARBA" id="ARBA00008564"/>
    </source>
</evidence>
<evidence type="ECO:0000256" key="6">
    <source>
        <dbReference type="SAM" id="Phobius"/>
    </source>
</evidence>
<feature type="transmembrane region" description="Helical" evidence="6">
    <location>
        <begin position="20"/>
        <end position="53"/>
    </location>
</feature>
<keyword evidence="3 6" id="KW-0812">Transmembrane</keyword>
<evidence type="ECO:0000256" key="1">
    <source>
        <dbReference type="ARBA" id="ARBA00004141"/>
    </source>
</evidence>
<dbReference type="AlphaFoldDB" id="A0A1H9YN85"/>
<reference evidence="8" key="1">
    <citation type="submission" date="2016-10" db="EMBL/GenBank/DDBJ databases">
        <authorList>
            <person name="Varghese N."/>
            <person name="Submissions S."/>
        </authorList>
    </citation>
    <scope>NUCLEOTIDE SEQUENCE [LARGE SCALE GENOMIC DNA]</scope>
    <source>
        <strain evidence="8">DSM 18579</strain>
    </source>
</reference>
<evidence type="ECO:0000313" key="7">
    <source>
        <dbReference type="EMBL" id="SES70556.1"/>
    </source>
</evidence>
<keyword evidence="4 6" id="KW-1133">Transmembrane helix</keyword>
<evidence type="ECO:0000256" key="5">
    <source>
        <dbReference type="ARBA" id="ARBA00023136"/>
    </source>
</evidence>
<organism evidence="7 8">
    <name type="scientific">Thorsellia anophelis DSM 18579</name>
    <dbReference type="NCBI Taxonomy" id="1123402"/>
    <lineage>
        <taxon>Bacteria</taxon>
        <taxon>Pseudomonadati</taxon>
        <taxon>Pseudomonadota</taxon>
        <taxon>Gammaproteobacteria</taxon>
        <taxon>Enterobacterales</taxon>
        <taxon>Thorselliaceae</taxon>
        <taxon>Thorsellia</taxon>
    </lineage>
</organism>